<evidence type="ECO:0000313" key="3">
    <source>
        <dbReference type="Proteomes" id="UP000595320"/>
    </source>
</evidence>
<dbReference type="RefSeq" id="WP_151721098.1">
    <property type="nucleotide sequence ID" value="NZ_BKGH01000004.1"/>
</dbReference>
<keyword evidence="1" id="KW-0472">Membrane</keyword>
<reference evidence="2 3" key="1">
    <citation type="submission" date="2021-01" db="EMBL/GenBank/DDBJ databases">
        <title>FDA dAtabase for Regulatory Grade micrObial Sequences (FDA-ARGOS): Supporting development and validation of Infectious Disease Dx tests.</title>
        <authorList>
            <person name="Sproer C."/>
            <person name="Gronow S."/>
            <person name="Severitt S."/>
            <person name="Schroder I."/>
            <person name="Tallon L."/>
            <person name="Sadzewicz L."/>
            <person name="Zhao X."/>
            <person name="Boylan J."/>
            <person name="Ott S."/>
            <person name="Bowen H."/>
            <person name="Vavikolanu K."/>
            <person name="Mehta A."/>
            <person name="Aluvathingal J."/>
            <person name="Nadendla S."/>
            <person name="Lowell S."/>
            <person name="Myers T."/>
            <person name="Yan Y."/>
            <person name="Sichtig H."/>
        </authorList>
    </citation>
    <scope>NUCLEOTIDE SEQUENCE [LARGE SCALE GENOMIC DNA]</scope>
    <source>
        <strain evidence="2 3">FDAARGOS_1096</strain>
    </source>
</reference>
<evidence type="ECO:0008006" key="4">
    <source>
        <dbReference type="Google" id="ProtNLM"/>
    </source>
</evidence>
<name>A0A7T9UJY4_9GAMM</name>
<keyword evidence="1" id="KW-1133">Transmembrane helix</keyword>
<protein>
    <recommendedName>
        <fullName evidence="4">DUF4175 domain-containing protein</fullName>
    </recommendedName>
</protein>
<dbReference type="GeneID" id="66211427"/>
<dbReference type="EMBL" id="CP068176">
    <property type="protein sequence ID" value="QQT87148.1"/>
    <property type="molecule type" value="Genomic_DNA"/>
</dbReference>
<accession>A0A7T9UJY4</accession>
<keyword evidence="1" id="KW-0812">Transmembrane</keyword>
<evidence type="ECO:0000256" key="1">
    <source>
        <dbReference type="SAM" id="Phobius"/>
    </source>
</evidence>
<dbReference type="AlphaFoldDB" id="A0A7T9UJY4"/>
<proteinExistence type="predicted"/>
<organism evidence="2 3">
    <name type="scientific">Acinetobacter ursingii</name>
    <dbReference type="NCBI Taxonomy" id="108980"/>
    <lineage>
        <taxon>Bacteria</taxon>
        <taxon>Pseudomonadati</taxon>
        <taxon>Pseudomonadota</taxon>
        <taxon>Gammaproteobacteria</taxon>
        <taxon>Moraxellales</taxon>
        <taxon>Moraxellaceae</taxon>
        <taxon>Acinetobacter</taxon>
    </lineage>
</organism>
<sequence>MPWKFTLNAPRQGLFASLLIVSFALHTFLLVIATTHQLNENRASQGQLMTSQLVTDSLTELEPANTVSLALLANRYATNPSVASIRILDANKQVLATSGMSQTRQGEVFVRDALQNEKKVGSIEITLIQPSIGEILRTQWLAILVSFLIHGLLWLAYRAIARPSRSEYLARINNESRLKHEIQQLTQALELEKQNTVTLIAQAKQQAKPKVSTVSETLEQDAQADHTLALNIQFYDPKQLLNSVNQSVSVPYFKLCQIFLNKSIELCAKHYQLSPSTINVIHEFNANGADLSISDQDAHAVECLLMIGSVFQLLSDVLYKRYREDKRFALQTRSATSTAVTAMQLDAVQAAQRLTSHLHAKESALHLNNEQLKAISECYQLIAMPNPSSVLTRHAFMQNGMNTECAEVAQQIRTEILMGKKAKASIENQTDPQSEA</sequence>
<dbReference type="Proteomes" id="UP000595320">
    <property type="component" value="Chromosome"/>
</dbReference>
<feature type="transmembrane region" description="Helical" evidence="1">
    <location>
        <begin position="12"/>
        <end position="33"/>
    </location>
</feature>
<gene>
    <name evidence="2" type="ORF">I6I53_05120</name>
</gene>
<evidence type="ECO:0000313" key="2">
    <source>
        <dbReference type="EMBL" id="QQT87148.1"/>
    </source>
</evidence>